<keyword evidence="4" id="KW-1185">Reference proteome</keyword>
<reference evidence="3" key="3">
    <citation type="submission" date="2018-08" db="UniProtKB">
        <authorList>
            <consortium name="EnsemblPlants"/>
        </authorList>
    </citation>
    <scope>IDENTIFICATION</scope>
    <source>
        <strain evidence="3">cv. Bd21</strain>
    </source>
</reference>
<gene>
    <name evidence="3" type="primary">LOC104583459</name>
    <name evidence="2" type="ORF">BRADI_3g07510v3</name>
</gene>
<evidence type="ECO:0000313" key="2">
    <source>
        <dbReference type="EMBL" id="KQJ93922.1"/>
    </source>
</evidence>
<keyword evidence="1" id="KW-0472">Membrane</keyword>
<evidence type="ECO:0000313" key="3">
    <source>
        <dbReference type="EnsemblPlants" id="KQJ93922"/>
    </source>
</evidence>
<dbReference type="Gramene" id="KQJ93922">
    <property type="protein sequence ID" value="KQJ93922"/>
    <property type="gene ID" value="BRADI_3g07510v3"/>
</dbReference>
<keyword evidence="1" id="KW-0812">Transmembrane</keyword>
<dbReference type="ExpressionAtlas" id="A0A0Q3HKR6">
    <property type="expression patterns" value="baseline"/>
</dbReference>
<reference evidence="2" key="2">
    <citation type="submission" date="2017-06" db="EMBL/GenBank/DDBJ databases">
        <title>WGS assembly of Brachypodium distachyon.</title>
        <authorList>
            <consortium name="The International Brachypodium Initiative"/>
            <person name="Lucas S."/>
            <person name="Harmon-Smith M."/>
            <person name="Lail K."/>
            <person name="Tice H."/>
            <person name="Grimwood J."/>
            <person name="Bruce D."/>
            <person name="Barry K."/>
            <person name="Shu S."/>
            <person name="Lindquist E."/>
            <person name="Wang M."/>
            <person name="Pitluck S."/>
            <person name="Vogel J.P."/>
            <person name="Garvin D.F."/>
            <person name="Mockler T.C."/>
            <person name="Schmutz J."/>
            <person name="Rokhsar D."/>
            <person name="Bevan M.W."/>
        </authorList>
    </citation>
    <scope>NUCLEOTIDE SEQUENCE</scope>
    <source>
        <strain evidence="2">Bd21</strain>
    </source>
</reference>
<accession>A0A0Q3HKR6</accession>
<dbReference type="EnsemblPlants" id="KQJ93922">
    <property type="protein sequence ID" value="KQJ93922"/>
    <property type="gene ID" value="BRADI_3g07510v3"/>
</dbReference>
<sequence length="144" mass="15851">MAAALRCAVRRLGLGGRALQRPAVSQRVEDNPSGQIASLLAGRSRSISSAAAHSPNGNPKKKKEELFNLIAELDSKLPSHCNRDNRELLMDLSAHVQPKPNDPQWRWYGGAKRCKNYVIYGGMLFLGYLSVSDEISALYAVLME</sequence>
<organism evidence="2">
    <name type="scientific">Brachypodium distachyon</name>
    <name type="common">Purple false brome</name>
    <name type="synonym">Trachynia distachya</name>
    <dbReference type="NCBI Taxonomy" id="15368"/>
    <lineage>
        <taxon>Eukaryota</taxon>
        <taxon>Viridiplantae</taxon>
        <taxon>Streptophyta</taxon>
        <taxon>Embryophyta</taxon>
        <taxon>Tracheophyta</taxon>
        <taxon>Spermatophyta</taxon>
        <taxon>Magnoliopsida</taxon>
        <taxon>Liliopsida</taxon>
        <taxon>Poales</taxon>
        <taxon>Poaceae</taxon>
        <taxon>BOP clade</taxon>
        <taxon>Pooideae</taxon>
        <taxon>Stipodae</taxon>
        <taxon>Brachypodieae</taxon>
        <taxon>Brachypodium</taxon>
    </lineage>
</organism>
<feature type="transmembrane region" description="Helical" evidence="1">
    <location>
        <begin position="117"/>
        <end position="142"/>
    </location>
</feature>
<proteinExistence type="predicted"/>
<dbReference type="AlphaFoldDB" id="A0A0Q3HKR6"/>
<evidence type="ECO:0000313" key="4">
    <source>
        <dbReference type="Proteomes" id="UP000008810"/>
    </source>
</evidence>
<keyword evidence="1" id="KW-1133">Transmembrane helix</keyword>
<protein>
    <submittedName>
        <fullName evidence="2 3">Uncharacterized protein</fullName>
    </submittedName>
</protein>
<dbReference type="OrthoDB" id="587868at2759"/>
<dbReference type="Proteomes" id="UP000008810">
    <property type="component" value="Chromosome 3"/>
</dbReference>
<name>A0A0Q3HKR6_BRADI</name>
<dbReference type="EMBL" id="CM000882">
    <property type="protein sequence ID" value="KQJ93922.1"/>
    <property type="molecule type" value="Genomic_DNA"/>
</dbReference>
<evidence type="ECO:0000256" key="1">
    <source>
        <dbReference type="SAM" id="Phobius"/>
    </source>
</evidence>
<reference evidence="2 3" key="1">
    <citation type="journal article" date="2010" name="Nature">
        <title>Genome sequencing and analysis of the model grass Brachypodium distachyon.</title>
        <authorList>
            <consortium name="International Brachypodium Initiative"/>
        </authorList>
    </citation>
    <scope>NUCLEOTIDE SEQUENCE [LARGE SCALE GENOMIC DNA]</scope>
    <source>
        <strain evidence="2">Bd21</strain>
        <strain evidence="3">cv. Bd21</strain>
    </source>
</reference>